<dbReference type="Proteomes" id="UP000239204">
    <property type="component" value="Unassembled WGS sequence"/>
</dbReference>
<dbReference type="RefSeq" id="WP_005929454.1">
    <property type="nucleotide sequence ID" value="NZ_CP011256.1"/>
</dbReference>
<feature type="transmembrane region" description="Helical" evidence="1">
    <location>
        <begin position="80"/>
        <end position="99"/>
    </location>
</feature>
<proteinExistence type="predicted"/>
<feature type="transmembrane region" description="Helical" evidence="1">
    <location>
        <begin position="12"/>
        <end position="43"/>
    </location>
</feature>
<evidence type="ECO:0000313" key="4">
    <source>
        <dbReference type="Proteomes" id="UP000239204"/>
    </source>
</evidence>
<dbReference type="GeneID" id="61776299"/>
<dbReference type="Pfam" id="PF16931">
    <property type="entry name" value="Phage_holin_8"/>
    <property type="match status" value="1"/>
</dbReference>
<evidence type="ECO:0000256" key="1">
    <source>
        <dbReference type="SAM" id="Phobius"/>
    </source>
</evidence>
<keyword evidence="1" id="KW-1133">Transmembrane helix</keyword>
<gene>
    <name evidence="2" type="ORF">FHR65_003654</name>
    <name evidence="3" type="ORF">XarjCFBP7645_05100</name>
</gene>
<evidence type="ECO:0000313" key="3">
    <source>
        <dbReference type="EMBL" id="PPU09658.1"/>
    </source>
</evidence>
<reference evidence="3 4" key="1">
    <citation type="submission" date="2016-08" db="EMBL/GenBank/DDBJ databases">
        <title>Evolution of the type three secretion system and type three effector repertoires in Xanthomonas.</title>
        <authorList>
            <person name="Merda D."/>
            <person name="Briand M."/>
            <person name="Bosis E."/>
            <person name="Rousseau C."/>
            <person name="Portier P."/>
            <person name="Jacques M.-A."/>
            <person name="Fischer-Le Saux M."/>
        </authorList>
    </citation>
    <scope>NUCLEOTIDE SEQUENCE [LARGE SCALE GENOMIC DNA]</scope>
    <source>
        <strain evidence="3 4">CFBP 7645</strain>
    </source>
</reference>
<dbReference type="InterPro" id="IPR032637">
    <property type="entry name" value="Phage_holin-like"/>
</dbReference>
<dbReference type="EMBL" id="JACIIQ010000018">
    <property type="protein sequence ID" value="MBB5672069.1"/>
    <property type="molecule type" value="Genomic_DNA"/>
</dbReference>
<name>A0A0E3UEZ4_9XANT</name>
<sequence length="118" mass="11999">MTEPTSVSSGFLIATGVGLASVLPGIDGDALIGAFAGGALFVVSAAKQPLLARLIYFPVSVIAGYQLAPEILRWLPIKSSGVAAFASAACAITVTLGLIEKSKSFDFSFLRRGGPPSA</sequence>
<reference evidence="2" key="2">
    <citation type="submission" date="2020-08" db="EMBL/GenBank/DDBJ databases">
        <title>Studying the diversity of plant-associated saprophytic bacteria and their role in host health and plant-pathogen interactions.</title>
        <authorList>
            <person name="Potnis N."/>
        </authorList>
    </citation>
    <scope>NUCLEOTIDE SEQUENCE</scope>
    <source>
        <strain evidence="2">F21</strain>
    </source>
</reference>
<dbReference type="Proteomes" id="UP000528595">
    <property type="component" value="Unassembled WGS sequence"/>
</dbReference>
<dbReference type="EMBL" id="MIGY01000001">
    <property type="protein sequence ID" value="PPU09658.1"/>
    <property type="molecule type" value="Genomic_DNA"/>
</dbReference>
<keyword evidence="1" id="KW-0472">Membrane</keyword>
<dbReference type="AlphaFoldDB" id="A0A0E3UEZ4"/>
<feature type="transmembrane region" description="Helical" evidence="1">
    <location>
        <begin position="50"/>
        <end position="68"/>
    </location>
</feature>
<accession>A0A0E3UEZ4</accession>
<accession>A0A2S7BJP4</accession>
<evidence type="ECO:0008006" key="5">
    <source>
        <dbReference type="Google" id="ProtNLM"/>
    </source>
</evidence>
<dbReference type="OrthoDB" id="7067196at2"/>
<protein>
    <recommendedName>
        <fullName evidence="5">Phage-related protein</fullName>
    </recommendedName>
</protein>
<comment type="caution">
    <text evidence="3">The sequence shown here is derived from an EMBL/GenBank/DDBJ whole genome shotgun (WGS) entry which is preliminary data.</text>
</comment>
<evidence type="ECO:0000313" key="2">
    <source>
        <dbReference type="EMBL" id="MBB5672069.1"/>
    </source>
</evidence>
<organism evidence="3 4">
    <name type="scientific">Xanthomonas arboricola</name>
    <dbReference type="NCBI Taxonomy" id="56448"/>
    <lineage>
        <taxon>Bacteria</taxon>
        <taxon>Pseudomonadati</taxon>
        <taxon>Pseudomonadota</taxon>
        <taxon>Gammaproteobacteria</taxon>
        <taxon>Lysobacterales</taxon>
        <taxon>Lysobacteraceae</taxon>
        <taxon>Xanthomonas</taxon>
    </lineage>
</organism>
<keyword evidence="1" id="KW-0812">Transmembrane</keyword>
<dbReference type="eggNOG" id="ENOG5032YF4">
    <property type="taxonomic scope" value="Bacteria"/>
</dbReference>